<evidence type="ECO:0000313" key="3">
    <source>
        <dbReference type="Proteomes" id="UP000297031"/>
    </source>
</evidence>
<dbReference type="InterPro" id="IPR041657">
    <property type="entry name" value="HTH_17"/>
</dbReference>
<dbReference type="InterPro" id="IPR010093">
    <property type="entry name" value="SinI_DNA-bd"/>
</dbReference>
<dbReference type="EMBL" id="CP039393">
    <property type="protein sequence ID" value="QCD35927.1"/>
    <property type="molecule type" value="Genomic_DNA"/>
</dbReference>
<dbReference type="Pfam" id="PF12728">
    <property type="entry name" value="HTH_17"/>
    <property type="match status" value="1"/>
</dbReference>
<sequence length="80" mass="9317">METERNLLTTTEAAKYLGLKPSYLYKLMMRRAIPYYKPNGKLCFFSKADLDTWLTNIRVKSQAEIDSDAAQYLVNRCTDK</sequence>
<evidence type="ECO:0000259" key="1">
    <source>
        <dbReference type="Pfam" id="PF12728"/>
    </source>
</evidence>
<keyword evidence="2" id="KW-0238">DNA-binding</keyword>
<organism evidence="2 3">
    <name type="scientific">Muribaculum gordoncarteri</name>
    <dbReference type="NCBI Taxonomy" id="2530390"/>
    <lineage>
        <taxon>Bacteria</taxon>
        <taxon>Pseudomonadati</taxon>
        <taxon>Bacteroidota</taxon>
        <taxon>Bacteroidia</taxon>
        <taxon>Bacteroidales</taxon>
        <taxon>Muribaculaceae</taxon>
        <taxon>Muribaculum</taxon>
    </lineage>
</organism>
<proteinExistence type="predicted"/>
<dbReference type="GeneID" id="82151040"/>
<dbReference type="NCBIfam" id="TIGR01764">
    <property type="entry name" value="excise"/>
    <property type="match status" value="1"/>
</dbReference>
<protein>
    <submittedName>
        <fullName evidence="2">DNA-binding protein</fullName>
    </submittedName>
</protein>
<dbReference type="RefSeq" id="WP_135472745.1">
    <property type="nucleotide sequence ID" value="NZ_CP039393.1"/>
</dbReference>
<dbReference type="AlphaFoldDB" id="A0A4V1D1P5"/>
<name>A0A4V1D1P5_9BACT</name>
<gene>
    <name evidence="2" type="ORF">E7746_08575</name>
</gene>
<dbReference type="KEGG" id="mgod:E7746_08575"/>
<keyword evidence="3" id="KW-1185">Reference proteome</keyword>
<dbReference type="OrthoDB" id="597977at2"/>
<reference evidence="2 3" key="1">
    <citation type="submission" date="2019-02" db="EMBL/GenBank/DDBJ databases">
        <title>Isolation and identification of novel species under the genus Muribaculum.</title>
        <authorList>
            <person name="Miyake S."/>
            <person name="Ding Y."/>
            <person name="Low A."/>
            <person name="Soh M."/>
            <person name="Seedorf H."/>
        </authorList>
    </citation>
    <scope>NUCLEOTIDE SEQUENCE [LARGE SCALE GENOMIC DNA]</scope>
    <source>
        <strain evidence="2 3">TLL-A4</strain>
    </source>
</reference>
<feature type="domain" description="Helix-turn-helix" evidence="1">
    <location>
        <begin position="7"/>
        <end position="56"/>
    </location>
</feature>
<evidence type="ECO:0000313" key="2">
    <source>
        <dbReference type="EMBL" id="QCD35927.1"/>
    </source>
</evidence>
<dbReference type="GO" id="GO:0003677">
    <property type="term" value="F:DNA binding"/>
    <property type="evidence" value="ECO:0007669"/>
    <property type="project" value="UniProtKB-KW"/>
</dbReference>
<accession>A0A4V1D1P5</accession>
<dbReference type="InterPro" id="IPR009061">
    <property type="entry name" value="DNA-bd_dom_put_sf"/>
</dbReference>
<dbReference type="Proteomes" id="UP000297031">
    <property type="component" value="Chromosome"/>
</dbReference>
<dbReference type="SUPFAM" id="SSF46955">
    <property type="entry name" value="Putative DNA-binding domain"/>
    <property type="match status" value="1"/>
</dbReference>